<dbReference type="PANTHER" id="PTHR30600">
    <property type="entry name" value="CYTOCHROME C PEROXIDASE-RELATED"/>
    <property type="match status" value="1"/>
</dbReference>
<comment type="subcellular location">
    <subcellularLocation>
        <location evidence="1">Periplasm</location>
    </subcellularLocation>
</comment>
<dbReference type="GO" id="GO:0009055">
    <property type="term" value="F:electron transfer activity"/>
    <property type="evidence" value="ECO:0007669"/>
    <property type="project" value="InterPro"/>
</dbReference>
<evidence type="ECO:0000256" key="9">
    <source>
        <dbReference type="ARBA" id="ARBA00023004"/>
    </source>
</evidence>
<dbReference type="InterPro" id="IPR026259">
    <property type="entry name" value="MauG/Cytc_peroxidase"/>
</dbReference>
<dbReference type="GO" id="GO:0042597">
    <property type="term" value="C:periplasmic space"/>
    <property type="evidence" value="ECO:0007669"/>
    <property type="project" value="UniProtKB-SubCell"/>
</dbReference>
<organism evidence="11">
    <name type="scientific">hydrothermal vent metagenome</name>
    <dbReference type="NCBI Taxonomy" id="652676"/>
    <lineage>
        <taxon>unclassified sequences</taxon>
        <taxon>metagenomes</taxon>
        <taxon>ecological metagenomes</taxon>
    </lineage>
</organism>
<protein>
    <submittedName>
        <fullName evidence="11">Cytochrome c551 peroxidase</fullName>
        <ecNumber evidence="11">1.11.1.5</ecNumber>
    </submittedName>
</protein>
<dbReference type="EC" id="1.11.1.5" evidence="11"/>
<keyword evidence="6" id="KW-0574">Periplasm</keyword>
<keyword evidence="11" id="KW-0575">Peroxidase</keyword>
<dbReference type="GO" id="GO:0046872">
    <property type="term" value="F:metal ion binding"/>
    <property type="evidence" value="ECO:0007669"/>
    <property type="project" value="UniProtKB-KW"/>
</dbReference>
<keyword evidence="4" id="KW-0479">Metal-binding</keyword>
<dbReference type="InterPro" id="IPR009056">
    <property type="entry name" value="Cyt_c-like_dom"/>
</dbReference>
<evidence type="ECO:0000256" key="8">
    <source>
        <dbReference type="ARBA" id="ARBA00023002"/>
    </source>
</evidence>
<sequence length="360" mass="39238">MKKRQIQQGRRSKLLALTFISATALLIGAGSAFASNSTPPKNEYMTPTFDSMMTYTRPTEVPQGKGNAATTERIELGKHLFFDPRLSGSNFISCATCHNPALGWSDGQPTAIGHGMQVLGRATPTIINTAYQKFQFWDGRATTLEEQALGPIVAAGEMNQPLDELVVELKAIPGYVKMFNSAYPEDGITAASIGKAIAVFERTVVSSESNFDRWLMGDEKALTAEEAWGFVVFEGKGNCDACHSGFNFADDKFHNIGLKNVTNEGRFTIEPLASLKGAFKTPTLRDIALTSPYMHNGAYNTLEEVVEHYDTGGFKNAGVISTDLKSSLELSERDKKALVAFMKALTGDQMNITVPQLPEK</sequence>
<dbReference type="GO" id="GO:0020037">
    <property type="term" value="F:heme binding"/>
    <property type="evidence" value="ECO:0007669"/>
    <property type="project" value="InterPro"/>
</dbReference>
<evidence type="ECO:0000256" key="4">
    <source>
        <dbReference type="ARBA" id="ARBA00022723"/>
    </source>
</evidence>
<dbReference type="InterPro" id="IPR004852">
    <property type="entry name" value="Di-haem_cyt_c_peroxidsae"/>
</dbReference>
<evidence type="ECO:0000256" key="6">
    <source>
        <dbReference type="ARBA" id="ARBA00022764"/>
    </source>
</evidence>
<feature type="domain" description="Cytochrome c" evidence="10">
    <location>
        <begin position="224"/>
        <end position="346"/>
    </location>
</feature>
<dbReference type="PANTHER" id="PTHR30600:SF10">
    <property type="entry name" value="BLL6722 PROTEIN"/>
    <property type="match status" value="1"/>
</dbReference>
<gene>
    <name evidence="11" type="ORF">MNBD_GAMMA17-526</name>
</gene>
<dbReference type="GO" id="GO:0004130">
    <property type="term" value="F:cytochrome-c peroxidase activity"/>
    <property type="evidence" value="ECO:0007669"/>
    <property type="project" value="UniProtKB-EC"/>
</dbReference>
<feature type="domain" description="Cytochrome c" evidence="10">
    <location>
        <begin position="72"/>
        <end position="173"/>
    </location>
</feature>
<reference evidence="11" key="1">
    <citation type="submission" date="2018-06" db="EMBL/GenBank/DDBJ databases">
        <authorList>
            <person name="Zhirakovskaya E."/>
        </authorList>
    </citation>
    <scope>NUCLEOTIDE SEQUENCE</scope>
</reference>
<dbReference type="EMBL" id="UOFQ01000013">
    <property type="protein sequence ID" value="VAW85003.1"/>
    <property type="molecule type" value="Genomic_DNA"/>
</dbReference>
<evidence type="ECO:0000259" key="10">
    <source>
        <dbReference type="PROSITE" id="PS51007"/>
    </source>
</evidence>
<dbReference type="Pfam" id="PF03150">
    <property type="entry name" value="CCP_MauG"/>
    <property type="match status" value="1"/>
</dbReference>
<dbReference type="Gene3D" id="1.10.760.10">
    <property type="entry name" value="Cytochrome c-like domain"/>
    <property type="match status" value="2"/>
</dbReference>
<dbReference type="InterPro" id="IPR036909">
    <property type="entry name" value="Cyt_c-like_dom_sf"/>
</dbReference>
<keyword evidence="2" id="KW-0813">Transport</keyword>
<evidence type="ECO:0000256" key="3">
    <source>
        <dbReference type="ARBA" id="ARBA00022617"/>
    </source>
</evidence>
<dbReference type="SUPFAM" id="SSF46626">
    <property type="entry name" value="Cytochrome c"/>
    <property type="match status" value="2"/>
</dbReference>
<dbReference type="PROSITE" id="PS51007">
    <property type="entry name" value="CYTC"/>
    <property type="match status" value="2"/>
</dbReference>
<keyword evidence="3" id="KW-0349">Heme</keyword>
<keyword evidence="9" id="KW-0408">Iron</keyword>
<keyword evidence="7" id="KW-0249">Electron transport</keyword>
<name>A0A3B0Z9Y1_9ZZZZ</name>
<dbReference type="AlphaFoldDB" id="A0A3B0Z9Y1"/>
<proteinExistence type="predicted"/>
<evidence type="ECO:0000256" key="1">
    <source>
        <dbReference type="ARBA" id="ARBA00004418"/>
    </source>
</evidence>
<dbReference type="PIRSF" id="PIRSF000294">
    <property type="entry name" value="Cytochrome-c_peroxidase"/>
    <property type="match status" value="1"/>
</dbReference>
<accession>A0A3B0Z9Y1</accession>
<evidence type="ECO:0000256" key="2">
    <source>
        <dbReference type="ARBA" id="ARBA00022448"/>
    </source>
</evidence>
<evidence type="ECO:0000256" key="5">
    <source>
        <dbReference type="ARBA" id="ARBA00022729"/>
    </source>
</evidence>
<evidence type="ECO:0000313" key="11">
    <source>
        <dbReference type="EMBL" id="VAW85003.1"/>
    </source>
</evidence>
<keyword evidence="8 11" id="KW-0560">Oxidoreductase</keyword>
<dbReference type="InterPro" id="IPR051395">
    <property type="entry name" value="Cytochrome_c_Peroxidase/MauG"/>
</dbReference>
<dbReference type="FunFam" id="1.10.760.10:FF:000019">
    <property type="entry name" value="Di-heme cytochrome C peroxidase"/>
    <property type="match status" value="1"/>
</dbReference>
<keyword evidence="5" id="KW-0732">Signal</keyword>
<evidence type="ECO:0000256" key="7">
    <source>
        <dbReference type="ARBA" id="ARBA00022982"/>
    </source>
</evidence>